<sequence>MKKYIFLAETEKQQITAADCKDGETFVSCGQCEKTCKHIYPVVNLNLTLECTKQCLPACICENARFRYSDGKCVFSTQCDGWNPCGPNETLTYHASLKYCRPNCDNPNPNCVNSFSGYGETCICSKGFIRNGADKCVKPSECINDNPCGENESLTSCSCEPTCDNPNLTCPSGAICPEGRTCKCSKGFVRNYAGKCVKPTECHSMGKK</sequence>
<accession>A0A914R0D3</accession>
<dbReference type="Pfam" id="PF01826">
    <property type="entry name" value="TIL"/>
    <property type="match status" value="2"/>
</dbReference>
<keyword evidence="5" id="KW-1185">Reference proteome</keyword>
<feature type="domain" description="TIL" evidence="4">
    <location>
        <begin position="20"/>
        <end position="79"/>
    </location>
</feature>
<protein>
    <submittedName>
        <fullName evidence="6">TIL domain-containing protein</fullName>
    </submittedName>
</protein>
<dbReference type="InterPro" id="IPR002919">
    <property type="entry name" value="TIL_dom"/>
</dbReference>
<feature type="domain" description="TIL" evidence="4">
    <location>
        <begin position="148"/>
        <end position="202"/>
    </location>
</feature>
<dbReference type="CDD" id="cd19941">
    <property type="entry name" value="TIL"/>
    <property type="match status" value="2"/>
</dbReference>
<evidence type="ECO:0000313" key="5">
    <source>
        <dbReference type="Proteomes" id="UP000887578"/>
    </source>
</evidence>
<proteinExistence type="predicted"/>
<organism evidence="5 6">
    <name type="scientific">Panagrolaimus davidi</name>
    <dbReference type="NCBI Taxonomy" id="227884"/>
    <lineage>
        <taxon>Eukaryota</taxon>
        <taxon>Metazoa</taxon>
        <taxon>Ecdysozoa</taxon>
        <taxon>Nematoda</taxon>
        <taxon>Chromadorea</taxon>
        <taxon>Rhabditida</taxon>
        <taxon>Tylenchina</taxon>
        <taxon>Panagrolaimomorpha</taxon>
        <taxon>Panagrolaimoidea</taxon>
        <taxon>Panagrolaimidae</taxon>
        <taxon>Panagrolaimus</taxon>
    </lineage>
</organism>
<dbReference type="SUPFAM" id="SSF57567">
    <property type="entry name" value="Serine protease inhibitors"/>
    <property type="match status" value="3"/>
</dbReference>
<evidence type="ECO:0000256" key="3">
    <source>
        <dbReference type="ARBA" id="ARBA00023157"/>
    </source>
</evidence>
<dbReference type="WBParaSite" id="PDA_v2.g4807.t1">
    <property type="protein sequence ID" value="PDA_v2.g4807.t1"/>
    <property type="gene ID" value="PDA_v2.g4807"/>
</dbReference>
<dbReference type="AlphaFoldDB" id="A0A914R0D3"/>
<dbReference type="Proteomes" id="UP000887578">
    <property type="component" value="Unplaced"/>
</dbReference>
<evidence type="ECO:0000256" key="2">
    <source>
        <dbReference type="ARBA" id="ARBA00022900"/>
    </source>
</evidence>
<reference evidence="6" key="1">
    <citation type="submission" date="2022-11" db="UniProtKB">
        <authorList>
            <consortium name="WormBaseParasite"/>
        </authorList>
    </citation>
    <scope>IDENTIFICATION</scope>
</reference>
<evidence type="ECO:0000256" key="1">
    <source>
        <dbReference type="ARBA" id="ARBA00022690"/>
    </source>
</evidence>
<dbReference type="PANTHER" id="PTHR23259">
    <property type="entry name" value="RIDDLE"/>
    <property type="match status" value="1"/>
</dbReference>
<keyword evidence="1" id="KW-0646">Protease inhibitor</keyword>
<keyword evidence="2" id="KW-0722">Serine protease inhibitor</keyword>
<keyword evidence="3" id="KW-1015">Disulfide bond</keyword>
<evidence type="ECO:0000259" key="4">
    <source>
        <dbReference type="Pfam" id="PF01826"/>
    </source>
</evidence>
<dbReference type="InterPro" id="IPR036084">
    <property type="entry name" value="Ser_inhib-like_sf"/>
</dbReference>
<evidence type="ECO:0000313" key="6">
    <source>
        <dbReference type="WBParaSite" id="PDA_v2.g4807.t1"/>
    </source>
</evidence>
<dbReference type="Gene3D" id="2.10.25.10">
    <property type="entry name" value="Laminin"/>
    <property type="match status" value="3"/>
</dbReference>
<dbReference type="GO" id="GO:0004867">
    <property type="term" value="F:serine-type endopeptidase inhibitor activity"/>
    <property type="evidence" value="ECO:0007669"/>
    <property type="project" value="UniProtKB-KW"/>
</dbReference>
<dbReference type="InterPro" id="IPR051368">
    <property type="entry name" value="SerProtInhib-TIL_Domain"/>
</dbReference>
<dbReference type="PANTHER" id="PTHR23259:SF70">
    <property type="entry name" value="ACCESSORY GLAND PROTEIN ACP62F-RELATED"/>
    <property type="match status" value="1"/>
</dbReference>
<name>A0A914R0D3_9BILA</name>